<reference evidence="1" key="1">
    <citation type="submission" date="2020-05" db="EMBL/GenBank/DDBJ databases">
        <title>Large-scale comparative analyses of tick genomes elucidate their genetic diversity and vector capacities.</title>
        <authorList>
            <person name="Jia N."/>
            <person name="Wang J."/>
            <person name="Shi W."/>
            <person name="Du L."/>
            <person name="Sun Y."/>
            <person name="Zhan W."/>
            <person name="Jiang J."/>
            <person name="Wang Q."/>
            <person name="Zhang B."/>
            <person name="Ji P."/>
            <person name="Sakyi L.B."/>
            <person name="Cui X."/>
            <person name="Yuan T."/>
            <person name="Jiang B."/>
            <person name="Yang W."/>
            <person name="Lam T.T.-Y."/>
            <person name="Chang Q."/>
            <person name="Ding S."/>
            <person name="Wang X."/>
            <person name="Zhu J."/>
            <person name="Ruan X."/>
            <person name="Zhao L."/>
            <person name="Wei J."/>
            <person name="Que T."/>
            <person name="Du C."/>
            <person name="Cheng J."/>
            <person name="Dai P."/>
            <person name="Han X."/>
            <person name="Huang E."/>
            <person name="Gao Y."/>
            <person name="Liu J."/>
            <person name="Shao H."/>
            <person name="Ye R."/>
            <person name="Li L."/>
            <person name="Wei W."/>
            <person name="Wang X."/>
            <person name="Wang C."/>
            <person name="Yang T."/>
            <person name="Huo Q."/>
            <person name="Li W."/>
            <person name="Guo W."/>
            <person name="Chen H."/>
            <person name="Zhou L."/>
            <person name="Ni X."/>
            <person name="Tian J."/>
            <person name="Zhou Y."/>
            <person name="Sheng Y."/>
            <person name="Liu T."/>
            <person name="Pan Y."/>
            <person name="Xia L."/>
            <person name="Li J."/>
            <person name="Zhao F."/>
            <person name="Cao W."/>
        </authorList>
    </citation>
    <scope>NUCLEOTIDE SEQUENCE</scope>
    <source>
        <strain evidence="1">Dsil-2018</strain>
    </source>
</reference>
<comment type="caution">
    <text evidence="1">The sequence shown here is derived from an EMBL/GenBank/DDBJ whole genome shotgun (WGS) entry which is preliminary data.</text>
</comment>
<name>A0ACB8DQ38_DERSI</name>
<organism evidence="1 2">
    <name type="scientific">Dermacentor silvarum</name>
    <name type="common">Tick</name>
    <dbReference type="NCBI Taxonomy" id="543639"/>
    <lineage>
        <taxon>Eukaryota</taxon>
        <taxon>Metazoa</taxon>
        <taxon>Ecdysozoa</taxon>
        <taxon>Arthropoda</taxon>
        <taxon>Chelicerata</taxon>
        <taxon>Arachnida</taxon>
        <taxon>Acari</taxon>
        <taxon>Parasitiformes</taxon>
        <taxon>Ixodida</taxon>
        <taxon>Ixodoidea</taxon>
        <taxon>Ixodidae</taxon>
        <taxon>Rhipicephalinae</taxon>
        <taxon>Dermacentor</taxon>
    </lineage>
</organism>
<accession>A0ACB8DQ38</accession>
<dbReference type="Proteomes" id="UP000821865">
    <property type="component" value="Chromosome 10"/>
</dbReference>
<keyword evidence="2" id="KW-1185">Reference proteome</keyword>
<evidence type="ECO:0000313" key="2">
    <source>
        <dbReference type="Proteomes" id="UP000821865"/>
    </source>
</evidence>
<dbReference type="EMBL" id="CM023479">
    <property type="protein sequence ID" value="KAH7974466.1"/>
    <property type="molecule type" value="Genomic_DNA"/>
</dbReference>
<protein>
    <submittedName>
        <fullName evidence="1">Uncharacterized protein</fullName>
    </submittedName>
</protein>
<gene>
    <name evidence="1" type="ORF">HPB49_015732</name>
</gene>
<evidence type="ECO:0000313" key="1">
    <source>
        <dbReference type="EMBL" id="KAH7974466.1"/>
    </source>
</evidence>
<proteinExistence type="predicted"/>
<sequence length="291" mass="32341">MKALPPDLGILYRMRLQEASTSNHDDTAVVTEDKFKQVKHLMTFLRIQVEAREERNFDQASFSASPRLHRREQRPMELNPPYPAALSIEVRTPHTCPCLLCNASDHTVQECSMSLTSEAKRRKLQALRRCFRCAKRNHVASECRSAKNLQRAHCAGQHLTSLCNFCTPTQNQAKRLGNASPSLQRASGPDTIDTPPHATSVSTSGTGLMPVFLQTGGALAVAPARSILLRFLLDTGSQRTFVRLQDVSRAPNAPVQGVERINLFTFGKAPRPVTLTCNLVSVTFRRQHSTN</sequence>